<dbReference type="AlphaFoldDB" id="A0A1L0BDZ4"/>
<protein>
    <submittedName>
        <fullName evidence="5">CIC11C00000000440</fullName>
    </submittedName>
</protein>
<comment type="similarity">
    <text evidence="2">Belongs to the importin beta family.</text>
</comment>
<evidence type="ECO:0000313" key="5">
    <source>
        <dbReference type="EMBL" id="SGZ48415.1"/>
    </source>
</evidence>
<keyword evidence="4" id="KW-0539">Nucleus</keyword>
<name>A0A1L0BDZ4_9ASCO</name>
<sequence>MLDFQGDLQEVAKLVETLYSSNDPNAVFTYQKELQAIQKSPQGFAVASYLLEQQSRNCKYFGALTYAVVIQNSDLNNETLQALTGSIQGHIGQLLNDSPQISSHLFILKKLMSDLSMLYIKNPSFANPIWVFLKSMGNDQGSDILTFTASVSRLNSVQLGLLLMYFSILVEDVLKLNDHASAINSAVKKDVFPLLEVTFEYLMYLKENKQLLDDMDIQSLETLNSWMSYIPNNNGDARYDSKEIALIIKFLLQHFQQPVDGNNEQKMASFKLALQIFNEILEVNSPLLSMEQKLSLYSILFTLGEWGDQFMNQIIFSERREEFTEEVTAFVDLVLTVLQLNAIRLSKSILDASTQNILSIALRLTSIDGTPNSEEFISERMLEFWEELANVYQDSNDMFDILFQEAQDPLFRDNFELEKKTIFNEVAKVYWRKIHLPNLSIYKDIRSEFIGYRIAVAEFFIGVYALLKSDFYEMMCESLIEYIGKFSENPVLIADIEATLYLLYKINDDTVYFESQERLITPFSQKIFASNLLGTFKNTSISDDKGHLFNSTLILYIASNEFYFKTSEGNVYLGQVFDMLFPIIMANSSNLSLLASKTATKICEECSLSLTGFLANLEVIVIEMLRNSSIDSLIRLRMFNAYSVIAKNIGDVNEHAEIIKGMILTINEASQAMMSAVGSTFSESDEEYLVSLVSCLVNIGKGSSLTDEEIEQLLTEQEVNYRQFWKADPLGIKPAVLEIVTKYSLENQTLSQNTMVIEKCLQVFKMGLGESLGGPFEFDQDTIAQYLVSVMENNRNPNAVPYIFGLFESMIVTNFRNLSDELVGGLIDRLFIQRLEFLKTDPDMIKSGIDIFSKIIEYKPSLIIHLPIFVNTIIPFALEGFDANESFIIKSVLKFWITTINLKRGTKDDHEILTRLFIDLGLGKMVTFKLMPSFLRCTRSHLEYYYNVFRSLVGKFPIPFKQWLTESLEELKKTALARTDPKETNMFIHKLMITRGRRTANDVLKLFWLTANGLVEYNSQNF</sequence>
<dbReference type="Proteomes" id="UP000182259">
    <property type="component" value="Chromosome I"/>
</dbReference>
<proteinExistence type="inferred from homology"/>
<gene>
    <name evidence="5" type="ORF">SAMEA4029009_CIC11G00000000440</name>
</gene>
<accession>A0A1L0BDZ4</accession>
<keyword evidence="3" id="KW-0813">Transport</keyword>
<dbReference type="GO" id="GO:0005634">
    <property type="term" value="C:nucleus"/>
    <property type="evidence" value="ECO:0007669"/>
    <property type="project" value="UniProtKB-SubCell"/>
</dbReference>
<dbReference type="PANTHER" id="PTHR12363:SF33">
    <property type="entry name" value="IMPORTIN-13"/>
    <property type="match status" value="1"/>
</dbReference>
<comment type="subcellular location">
    <subcellularLocation>
        <location evidence="1">Nucleus</location>
    </subcellularLocation>
</comment>
<dbReference type="GO" id="GO:0005737">
    <property type="term" value="C:cytoplasm"/>
    <property type="evidence" value="ECO:0007669"/>
    <property type="project" value="TreeGrafter"/>
</dbReference>
<reference evidence="5 6" key="1">
    <citation type="submission" date="2016-10" db="EMBL/GenBank/DDBJ databases">
        <authorList>
            <person name="de Groot N.N."/>
        </authorList>
    </citation>
    <scope>NUCLEOTIDE SEQUENCE [LARGE SCALE GENOMIC DNA]</scope>
    <source>
        <strain evidence="5 6">PYCC 4715</strain>
    </source>
</reference>
<evidence type="ECO:0000256" key="3">
    <source>
        <dbReference type="ARBA" id="ARBA00022448"/>
    </source>
</evidence>
<organism evidence="5 6">
    <name type="scientific">Sungouiella intermedia</name>
    <dbReference type="NCBI Taxonomy" id="45354"/>
    <lineage>
        <taxon>Eukaryota</taxon>
        <taxon>Fungi</taxon>
        <taxon>Dikarya</taxon>
        <taxon>Ascomycota</taxon>
        <taxon>Saccharomycotina</taxon>
        <taxon>Pichiomycetes</taxon>
        <taxon>Metschnikowiaceae</taxon>
        <taxon>Sungouiella</taxon>
    </lineage>
</organism>
<evidence type="ECO:0000256" key="1">
    <source>
        <dbReference type="ARBA" id="ARBA00004123"/>
    </source>
</evidence>
<evidence type="ECO:0000256" key="4">
    <source>
        <dbReference type="ARBA" id="ARBA00023242"/>
    </source>
</evidence>
<dbReference type="InterPro" id="IPR051345">
    <property type="entry name" value="Importin_beta-like_NTR"/>
</dbReference>
<dbReference type="SUPFAM" id="SSF48371">
    <property type="entry name" value="ARM repeat"/>
    <property type="match status" value="1"/>
</dbReference>
<dbReference type="InterPro" id="IPR016024">
    <property type="entry name" value="ARM-type_fold"/>
</dbReference>
<dbReference type="EMBL" id="LT635764">
    <property type="protein sequence ID" value="SGZ48415.1"/>
    <property type="molecule type" value="Genomic_DNA"/>
</dbReference>
<dbReference type="Gene3D" id="1.25.10.10">
    <property type="entry name" value="Leucine-rich Repeat Variant"/>
    <property type="match status" value="1"/>
</dbReference>
<dbReference type="GO" id="GO:0006606">
    <property type="term" value="P:protein import into nucleus"/>
    <property type="evidence" value="ECO:0007669"/>
    <property type="project" value="TreeGrafter"/>
</dbReference>
<evidence type="ECO:0000313" key="6">
    <source>
        <dbReference type="Proteomes" id="UP000182259"/>
    </source>
</evidence>
<dbReference type="InterPro" id="IPR011989">
    <property type="entry name" value="ARM-like"/>
</dbReference>
<evidence type="ECO:0000256" key="2">
    <source>
        <dbReference type="ARBA" id="ARBA00007991"/>
    </source>
</evidence>
<dbReference type="PANTHER" id="PTHR12363">
    <property type="entry name" value="TRANSPORTIN 3 AND IMPORTIN 13"/>
    <property type="match status" value="1"/>
</dbReference>